<dbReference type="PROSITE" id="PS50111">
    <property type="entry name" value="CHEMOTAXIS_TRANSDUC_2"/>
    <property type="match status" value="1"/>
</dbReference>
<dbReference type="InterPro" id="IPR000727">
    <property type="entry name" value="T_SNARE_dom"/>
</dbReference>
<dbReference type="SUPFAM" id="SSF58104">
    <property type="entry name" value="Methyl-accepting chemotaxis protein (MCP) signaling domain"/>
    <property type="match status" value="1"/>
</dbReference>
<evidence type="ECO:0000313" key="14">
    <source>
        <dbReference type="EMBL" id="GGY58988.1"/>
    </source>
</evidence>
<feature type="domain" description="T-SNARE coiled-coil homology" evidence="12">
    <location>
        <begin position="282"/>
        <end position="344"/>
    </location>
</feature>
<dbReference type="Gene3D" id="3.30.450.20">
    <property type="entry name" value="PAS domain"/>
    <property type="match status" value="1"/>
</dbReference>
<evidence type="ECO:0000256" key="5">
    <source>
        <dbReference type="ARBA" id="ARBA00022989"/>
    </source>
</evidence>
<keyword evidence="7 9" id="KW-0807">Transducer</keyword>
<keyword evidence="5 10" id="KW-1133">Transmembrane helix</keyword>
<comment type="subcellular location">
    <subcellularLocation>
        <location evidence="1">Cell inner membrane</location>
        <topology evidence="1">Multi-pass membrane protein</topology>
    </subcellularLocation>
</comment>
<dbReference type="SMART" id="SM01049">
    <property type="entry name" value="Cache_2"/>
    <property type="match status" value="1"/>
</dbReference>
<dbReference type="Pfam" id="PF17200">
    <property type="entry name" value="sCache_2"/>
    <property type="match status" value="1"/>
</dbReference>
<evidence type="ECO:0000256" key="1">
    <source>
        <dbReference type="ARBA" id="ARBA00004429"/>
    </source>
</evidence>
<dbReference type="Proteomes" id="UP000601597">
    <property type="component" value="Unassembled WGS sequence"/>
</dbReference>
<keyword evidence="4 10" id="KW-0812">Transmembrane</keyword>
<keyword evidence="2" id="KW-1003">Cell membrane</keyword>
<dbReference type="InterPro" id="IPR004089">
    <property type="entry name" value="MCPsignal_dom"/>
</dbReference>
<evidence type="ECO:0000256" key="10">
    <source>
        <dbReference type="SAM" id="Phobius"/>
    </source>
</evidence>
<dbReference type="Pfam" id="PF00015">
    <property type="entry name" value="MCPsignal"/>
    <property type="match status" value="1"/>
</dbReference>
<comment type="caution">
    <text evidence="14">The sequence shown here is derived from an EMBL/GenBank/DDBJ whole genome shotgun (WGS) entry which is preliminary data.</text>
</comment>
<dbReference type="SMART" id="SM00304">
    <property type="entry name" value="HAMP"/>
    <property type="match status" value="1"/>
</dbReference>
<protein>
    <submittedName>
        <fullName evidence="14">Methyl-accepting chemotaxis protein</fullName>
    </submittedName>
</protein>
<evidence type="ECO:0000259" key="11">
    <source>
        <dbReference type="PROSITE" id="PS50111"/>
    </source>
</evidence>
<evidence type="ECO:0000259" key="12">
    <source>
        <dbReference type="PROSITE" id="PS50192"/>
    </source>
</evidence>
<keyword evidence="6 10" id="KW-0472">Membrane</keyword>
<dbReference type="Gene3D" id="1.10.287.950">
    <property type="entry name" value="Methyl-accepting chemotaxis protein"/>
    <property type="match status" value="1"/>
</dbReference>
<evidence type="ECO:0000256" key="2">
    <source>
        <dbReference type="ARBA" id="ARBA00022475"/>
    </source>
</evidence>
<evidence type="ECO:0000256" key="4">
    <source>
        <dbReference type="ARBA" id="ARBA00022692"/>
    </source>
</evidence>
<sequence length="563" mass="61795">MKLFERLRIRSRLLIATLVPVLVTAGAVAWVTTDQLQANGEAEVERLRSNLLEAHKTGLKNLVEGARALIREEYDSGTYPEDEAKERVRDKLRSIVFGDNNYLYAYRDDSYMLIYAPDPSMEGPSEDSTDASRGLLAKLFEVGRNGGGFFRYEFDNPATEEKTPEPKLSYSITLDKWDWVMGAGVYITDIEQAVAAAREEIDQQITSALLTILGITVLIVLIAVGFGMFMGRTVTVPLHRVTRTMQDIAEGEGDLTRRLPDEGNDELADMGRQFNAFVSKIHETIREVGDTTNQVASAAEELSRVAEETRSSVQTQGSETDQIASAITEMAATIHQISKNASEVQQAGSDADRLAKDGGQTMAGSQQSVNKLSQNIMESAEAIEALAARSDEIQKVLDVIHEVTDQTNLLALNAAIEAARAGEHGRGFAVVADEVRQLAKRSGESAGQIREMIDGFINETRGAVDRMRSSQGLSEETVERINHASSALNTIEQSVEHIHDQVTQIATASEEQSHVAEEINQNVVRIVEAAQNSDTGVTQTNDASQELARLGERLRELVSQFRV</sequence>
<dbReference type="CDD" id="cd06225">
    <property type="entry name" value="HAMP"/>
    <property type="match status" value="1"/>
</dbReference>
<dbReference type="PANTHER" id="PTHR32089:SF112">
    <property type="entry name" value="LYSOZYME-LIKE PROTEIN-RELATED"/>
    <property type="match status" value="1"/>
</dbReference>
<dbReference type="Pfam" id="PF00672">
    <property type="entry name" value="HAMP"/>
    <property type="match status" value="1"/>
</dbReference>
<organism evidence="14 15">
    <name type="scientific">Marinobacter zhanjiangensis</name>
    <dbReference type="NCBI Taxonomy" id="578215"/>
    <lineage>
        <taxon>Bacteria</taxon>
        <taxon>Pseudomonadati</taxon>
        <taxon>Pseudomonadota</taxon>
        <taxon>Gammaproteobacteria</taxon>
        <taxon>Pseudomonadales</taxon>
        <taxon>Marinobacteraceae</taxon>
        <taxon>Marinobacter</taxon>
    </lineage>
</organism>
<keyword evidence="3" id="KW-0997">Cell inner membrane</keyword>
<reference evidence="15" key="1">
    <citation type="journal article" date="2019" name="Int. J. Syst. Evol. Microbiol.">
        <title>The Global Catalogue of Microorganisms (GCM) 10K type strain sequencing project: providing services to taxonomists for standard genome sequencing and annotation.</title>
        <authorList>
            <consortium name="The Broad Institute Genomics Platform"/>
            <consortium name="The Broad Institute Genome Sequencing Center for Infectious Disease"/>
            <person name="Wu L."/>
            <person name="Ma J."/>
        </authorList>
    </citation>
    <scope>NUCLEOTIDE SEQUENCE [LARGE SCALE GENOMIC DNA]</scope>
    <source>
        <strain evidence="15">KCTC 22280</strain>
    </source>
</reference>
<evidence type="ECO:0000256" key="7">
    <source>
        <dbReference type="ARBA" id="ARBA00023224"/>
    </source>
</evidence>
<proteinExistence type="inferred from homology"/>
<dbReference type="EMBL" id="BMXV01000001">
    <property type="protein sequence ID" value="GGY58988.1"/>
    <property type="molecule type" value="Genomic_DNA"/>
</dbReference>
<evidence type="ECO:0000256" key="6">
    <source>
        <dbReference type="ARBA" id="ARBA00023136"/>
    </source>
</evidence>
<dbReference type="RefSeq" id="WP_189571382.1">
    <property type="nucleotide sequence ID" value="NZ_BMXV01000001.1"/>
</dbReference>
<feature type="transmembrane region" description="Helical" evidence="10">
    <location>
        <begin position="208"/>
        <end position="230"/>
    </location>
</feature>
<accession>A0ABQ3AL04</accession>
<dbReference type="PANTHER" id="PTHR32089">
    <property type="entry name" value="METHYL-ACCEPTING CHEMOTAXIS PROTEIN MCPB"/>
    <property type="match status" value="1"/>
</dbReference>
<dbReference type="CDD" id="cd11386">
    <property type="entry name" value="MCP_signal"/>
    <property type="match status" value="1"/>
</dbReference>
<evidence type="ECO:0000313" key="15">
    <source>
        <dbReference type="Proteomes" id="UP000601597"/>
    </source>
</evidence>
<evidence type="ECO:0000256" key="8">
    <source>
        <dbReference type="ARBA" id="ARBA00029447"/>
    </source>
</evidence>
<dbReference type="InterPro" id="IPR003660">
    <property type="entry name" value="HAMP_dom"/>
</dbReference>
<name>A0ABQ3AL04_9GAMM</name>
<evidence type="ECO:0000256" key="3">
    <source>
        <dbReference type="ARBA" id="ARBA00022519"/>
    </source>
</evidence>
<dbReference type="SMART" id="SM00283">
    <property type="entry name" value="MA"/>
    <property type="match status" value="1"/>
</dbReference>
<feature type="domain" description="HAMP" evidence="13">
    <location>
        <begin position="232"/>
        <end position="286"/>
    </location>
</feature>
<keyword evidence="15" id="KW-1185">Reference proteome</keyword>
<gene>
    <name evidence="14" type="ORF">GCM10007071_01490</name>
</gene>
<comment type="similarity">
    <text evidence="8">Belongs to the methyl-accepting chemotaxis (MCP) protein family.</text>
</comment>
<dbReference type="InterPro" id="IPR033480">
    <property type="entry name" value="sCache_2"/>
</dbReference>
<dbReference type="PROSITE" id="PS50885">
    <property type="entry name" value="HAMP"/>
    <property type="match status" value="1"/>
</dbReference>
<dbReference type="PROSITE" id="PS50192">
    <property type="entry name" value="T_SNARE"/>
    <property type="match status" value="1"/>
</dbReference>
<evidence type="ECO:0000256" key="9">
    <source>
        <dbReference type="PROSITE-ProRule" id="PRU00284"/>
    </source>
</evidence>
<evidence type="ECO:0000259" key="13">
    <source>
        <dbReference type="PROSITE" id="PS50885"/>
    </source>
</evidence>
<feature type="domain" description="Methyl-accepting transducer" evidence="11">
    <location>
        <begin position="291"/>
        <end position="527"/>
    </location>
</feature>